<gene>
    <name evidence="5" type="ORF">FGM00_04475</name>
</gene>
<organism evidence="5 6">
    <name type="scientific">Aggregatimonas sangjinii</name>
    <dbReference type="NCBI Taxonomy" id="2583587"/>
    <lineage>
        <taxon>Bacteria</taxon>
        <taxon>Pseudomonadati</taxon>
        <taxon>Bacteroidota</taxon>
        <taxon>Flavobacteriia</taxon>
        <taxon>Flavobacteriales</taxon>
        <taxon>Flavobacteriaceae</taxon>
        <taxon>Aggregatimonas</taxon>
    </lineage>
</organism>
<keyword evidence="3 5" id="KW-0012">Acyltransferase</keyword>
<dbReference type="Pfam" id="PF01553">
    <property type="entry name" value="Acyltransferase"/>
    <property type="match status" value="1"/>
</dbReference>
<dbReference type="RefSeq" id="WP_138851754.1">
    <property type="nucleotide sequence ID" value="NZ_CP040710.1"/>
</dbReference>
<dbReference type="SUPFAM" id="SSF69593">
    <property type="entry name" value="Glycerol-3-phosphate (1)-acyltransferase"/>
    <property type="match status" value="1"/>
</dbReference>
<dbReference type="GO" id="GO:0003841">
    <property type="term" value="F:1-acylglycerol-3-phosphate O-acyltransferase activity"/>
    <property type="evidence" value="ECO:0007669"/>
    <property type="project" value="TreeGrafter"/>
</dbReference>
<proteinExistence type="predicted"/>
<evidence type="ECO:0000259" key="4">
    <source>
        <dbReference type="SMART" id="SM00563"/>
    </source>
</evidence>
<feature type="domain" description="Phospholipid/glycerol acyltransferase" evidence="4">
    <location>
        <begin position="29"/>
        <end position="141"/>
    </location>
</feature>
<comment type="pathway">
    <text evidence="1">Lipid metabolism.</text>
</comment>
<dbReference type="AlphaFoldDB" id="A0A5B7SMP5"/>
<name>A0A5B7SMP5_9FLAO</name>
<dbReference type="Proteomes" id="UP000310017">
    <property type="component" value="Chromosome"/>
</dbReference>
<dbReference type="PANTHER" id="PTHR10434">
    <property type="entry name" value="1-ACYL-SN-GLYCEROL-3-PHOSPHATE ACYLTRANSFERASE"/>
    <property type="match status" value="1"/>
</dbReference>
<reference evidence="5 6" key="1">
    <citation type="submission" date="2019-05" db="EMBL/GenBank/DDBJ databases">
        <title>Genome sequencing of F202Z8.</title>
        <authorList>
            <person name="Kwon Y.M."/>
        </authorList>
    </citation>
    <scope>NUCLEOTIDE SEQUENCE [LARGE SCALE GENOMIC DNA]</scope>
    <source>
        <strain evidence="5 6">F202Z8</strain>
    </source>
</reference>
<evidence type="ECO:0000256" key="1">
    <source>
        <dbReference type="ARBA" id="ARBA00005189"/>
    </source>
</evidence>
<dbReference type="InterPro" id="IPR002123">
    <property type="entry name" value="Plipid/glycerol_acylTrfase"/>
</dbReference>
<dbReference type="OrthoDB" id="9796839at2"/>
<keyword evidence="6" id="KW-1185">Reference proteome</keyword>
<sequence>MHTLAKFIYYKLMGWAVNGEFPSYLDKFVIAVVPHTSWWDFPLGIIIRNVWKAEINFVGKKSLFKPPFGWYFRWMGGAPVDRSKKSDTVTATAEVFKTRKVFRLTLAPEGTRKKVSSWKSGFYYIAKKAEVPIVLIAFDFGKKEIKVSKPRWPTADKEADFKTYEAFFEGVVGKVAEYSYSPAK</sequence>
<dbReference type="SMART" id="SM00563">
    <property type="entry name" value="PlsC"/>
    <property type="match status" value="1"/>
</dbReference>
<dbReference type="EMBL" id="CP040710">
    <property type="protein sequence ID" value="QCW99401.1"/>
    <property type="molecule type" value="Genomic_DNA"/>
</dbReference>
<keyword evidence="2 5" id="KW-0808">Transferase</keyword>
<protein>
    <submittedName>
        <fullName evidence="5">Acyltransferase</fullName>
    </submittedName>
</protein>
<dbReference type="KEGG" id="asag:FGM00_04475"/>
<evidence type="ECO:0000313" key="5">
    <source>
        <dbReference type="EMBL" id="QCW99401.1"/>
    </source>
</evidence>
<evidence type="ECO:0000256" key="3">
    <source>
        <dbReference type="ARBA" id="ARBA00023315"/>
    </source>
</evidence>
<evidence type="ECO:0000313" key="6">
    <source>
        <dbReference type="Proteomes" id="UP000310017"/>
    </source>
</evidence>
<dbReference type="PANTHER" id="PTHR10434:SF9">
    <property type="entry name" value="PHOSPHOLIPID_GLYCEROL ACYLTRANSFERASE DOMAIN-CONTAINING PROTEIN"/>
    <property type="match status" value="1"/>
</dbReference>
<evidence type="ECO:0000256" key="2">
    <source>
        <dbReference type="ARBA" id="ARBA00022679"/>
    </source>
</evidence>
<dbReference type="GO" id="GO:0006654">
    <property type="term" value="P:phosphatidic acid biosynthetic process"/>
    <property type="evidence" value="ECO:0007669"/>
    <property type="project" value="TreeGrafter"/>
</dbReference>
<accession>A0A5B7SMP5</accession>